<sequence length="214" mass="25419">MRVRSKNLKNYLNFTKIRKKYNIKKDEWLEKRRVLLSLLKNNKVNSKLLKQSVKADEKEIAKKEIEKKINQKKVDFEHRESERVKREKETLRTNFKNDLENLELKIQSAIGNRSVAESEVKESRNKVALEKSKDTRLIKVFDSPKVKEAKKALSKSEELLSKRTKNLEELQMKEKELKSKYNKELSTIRPKSYNMSAKDKNNFAGYQLLLKNFK</sequence>
<evidence type="ECO:0000313" key="2">
    <source>
        <dbReference type="EMBL" id="QMI52085.1"/>
    </source>
</evidence>
<name>A0A7L6WMY4_STRSL</name>
<evidence type="ECO:0000313" key="3">
    <source>
        <dbReference type="Proteomes" id="UP000516705"/>
    </source>
</evidence>
<feature type="coiled-coil region" evidence="1">
    <location>
        <begin position="153"/>
        <end position="187"/>
    </location>
</feature>
<protein>
    <submittedName>
        <fullName evidence="2">Uncharacterized protein</fullName>
    </submittedName>
</protein>
<dbReference type="AlphaFoldDB" id="A0A7L6WMY4"/>
<keyword evidence="2" id="KW-0614">Plasmid</keyword>
<accession>A0A7L6WMY4</accession>
<geneLocation type="plasmid" evidence="2 3">
    <name>pIKMIN-B501</name>
</geneLocation>
<keyword evidence="1" id="KW-0175">Coiled coil</keyword>
<dbReference type="Proteomes" id="UP000516705">
    <property type="component" value="Plasmid pIKMIN-B501"/>
</dbReference>
<organism evidence="2 3">
    <name type="scientific">Streptococcus salivarius</name>
    <dbReference type="NCBI Taxonomy" id="1304"/>
    <lineage>
        <taxon>Bacteria</taxon>
        <taxon>Bacillati</taxon>
        <taxon>Bacillota</taxon>
        <taxon>Bacilli</taxon>
        <taxon>Lactobacillales</taxon>
        <taxon>Streptococcaceae</taxon>
        <taxon>Streptococcus</taxon>
    </lineage>
</organism>
<gene>
    <name evidence="2" type="ORF">HRE60_10435</name>
</gene>
<dbReference type="EMBL" id="CP054154">
    <property type="protein sequence ID" value="QMI52085.1"/>
    <property type="molecule type" value="Genomic_DNA"/>
</dbReference>
<feature type="coiled-coil region" evidence="1">
    <location>
        <begin position="55"/>
        <end position="119"/>
    </location>
</feature>
<reference evidence="2 3" key="1">
    <citation type="journal article" date="2020" name="Microbiol. Resour. Announc.">
        <title>Complete Genome Sequence of Streptococcus salivarius DB-B5, a Novel Probiotic Candidate Isolated from the Supragingival Plaque of a Healthy Female Subject.</title>
        <authorList>
            <person name="Fields F.R."/>
            <person name="Li X."/>
            <person name="Navarre W.W."/>
            <person name="Naito M."/>
        </authorList>
    </citation>
    <scope>NUCLEOTIDE SEQUENCE [LARGE SCALE GENOMIC DNA]</scope>
    <source>
        <strain evidence="2 3">DB-B5</strain>
        <plasmid evidence="2 3">pIKMIN-B501</plasmid>
    </source>
</reference>
<evidence type="ECO:0000256" key="1">
    <source>
        <dbReference type="SAM" id="Coils"/>
    </source>
</evidence>
<dbReference type="RefSeq" id="WP_181671364.1">
    <property type="nucleotide sequence ID" value="NZ_CP054154.1"/>
</dbReference>
<proteinExistence type="predicted"/>